<evidence type="ECO:0000313" key="2">
    <source>
        <dbReference type="EMBL" id="APM40586.1"/>
    </source>
</evidence>
<proteinExistence type="predicted"/>
<dbReference type="PROSITE" id="PS50943">
    <property type="entry name" value="HTH_CROC1"/>
    <property type="match status" value="1"/>
</dbReference>
<organism evidence="2 3">
    <name type="scientific">Clostridium kluyveri</name>
    <dbReference type="NCBI Taxonomy" id="1534"/>
    <lineage>
        <taxon>Bacteria</taxon>
        <taxon>Bacillati</taxon>
        <taxon>Bacillota</taxon>
        <taxon>Clostridia</taxon>
        <taxon>Eubacteriales</taxon>
        <taxon>Clostridiaceae</taxon>
        <taxon>Clostridium</taxon>
    </lineage>
</organism>
<sequence length="81" mass="9121">MKPNLLKAERVKAGLTQKDLSNALNKDVSTYSKKENGLVDFTASEIKILKQLLHLSPETIDAIFFNTKVAFEETKIQKEVV</sequence>
<evidence type="ECO:0000259" key="1">
    <source>
        <dbReference type="PROSITE" id="PS50943"/>
    </source>
</evidence>
<dbReference type="InterPro" id="IPR001387">
    <property type="entry name" value="Cro/C1-type_HTH"/>
</dbReference>
<dbReference type="RefSeq" id="WP_073540162.1">
    <property type="nucleotide sequence ID" value="NZ_CP018335.1"/>
</dbReference>
<dbReference type="AlphaFoldDB" id="A0A1L5FC53"/>
<accession>A0A1L5FC53</accession>
<name>A0A1L5FC53_CLOKL</name>
<protein>
    <recommendedName>
        <fullName evidence="1">HTH cro/C1-type domain-containing protein</fullName>
    </recommendedName>
</protein>
<dbReference type="Gene3D" id="1.10.260.40">
    <property type="entry name" value="lambda repressor-like DNA-binding domains"/>
    <property type="match status" value="1"/>
</dbReference>
<dbReference type="SUPFAM" id="SSF47413">
    <property type="entry name" value="lambda repressor-like DNA-binding domains"/>
    <property type="match status" value="1"/>
</dbReference>
<dbReference type="EMBL" id="CP018335">
    <property type="protein sequence ID" value="APM40586.1"/>
    <property type="molecule type" value="Genomic_DNA"/>
</dbReference>
<dbReference type="CDD" id="cd00093">
    <property type="entry name" value="HTH_XRE"/>
    <property type="match status" value="1"/>
</dbReference>
<reference evidence="2 3" key="1">
    <citation type="submission" date="2016-12" db="EMBL/GenBank/DDBJ databases">
        <title>Complete genome sequence of Clostridium kluyveri JZZ isolated from the pit mud of a Chinese flavor liquor-making factory.</title>
        <authorList>
            <person name="Wang Y."/>
        </authorList>
    </citation>
    <scope>NUCLEOTIDE SEQUENCE [LARGE SCALE GENOMIC DNA]</scope>
    <source>
        <strain evidence="2 3">JZZ</strain>
    </source>
</reference>
<evidence type="ECO:0000313" key="3">
    <source>
        <dbReference type="Proteomes" id="UP000184604"/>
    </source>
</evidence>
<feature type="domain" description="HTH cro/C1-type" evidence="1">
    <location>
        <begin position="6"/>
        <end position="60"/>
    </location>
</feature>
<dbReference type="SMART" id="SM00530">
    <property type="entry name" value="HTH_XRE"/>
    <property type="match status" value="1"/>
</dbReference>
<gene>
    <name evidence="2" type="ORF">BS101_18590</name>
</gene>
<dbReference type="Pfam" id="PF01381">
    <property type="entry name" value="HTH_3"/>
    <property type="match status" value="1"/>
</dbReference>
<dbReference type="Proteomes" id="UP000184604">
    <property type="component" value="Chromosome"/>
</dbReference>
<dbReference type="OrthoDB" id="2087925at2"/>
<dbReference type="InterPro" id="IPR010982">
    <property type="entry name" value="Lambda_DNA-bd_dom_sf"/>
</dbReference>
<dbReference type="GO" id="GO:0003677">
    <property type="term" value="F:DNA binding"/>
    <property type="evidence" value="ECO:0007669"/>
    <property type="project" value="InterPro"/>
</dbReference>